<dbReference type="AlphaFoldDB" id="A0A1U7M435"/>
<dbReference type="Proteomes" id="UP000186112">
    <property type="component" value="Unassembled WGS sequence"/>
</dbReference>
<name>A0A1U7M435_TISCR</name>
<dbReference type="RefSeq" id="WP_075727417.1">
    <property type="nucleotide sequence ID" value="NZ_LTDM01000043.1"/>
</dbReference>
<evidence type="ECO:0008006" key="3">
    <source>
        <dbReference type="Google" id="ProtNLM"/>
    </source>
</evidence>
<dbReference type="OrthoDB" id="1922077at2"/>
<dbReference type="EMBL" id="LTDM01000043">
    <property type="protein sequence ID" value="OLS02077.1"/>
    <property type="molecule type" value="Genomic_DNA"/>
</dbReference>
<comment type="caution">
    <text evidence="1">The sequence shown here is derived from an EMBL/GenBank/DDBJ whole genome shotgun (WGS) entry which is preliminary data.</text>
</comment>
<gene>
    <name evidence="1" type="ORF">TICRE_18950</name>
</gene>
<sequence length="47" mass="5295">MKKVTFKISKIVASLALMVTALNVNTTCLFLLHQPKLPKGAEKLYKY</sequence>
<evidence type="ECO:0000313" key="1">
    <source>
        <dbReference type="EMBL" id="OLS02077.1"/>
    </source>
</evidence>
<proteinExistence type="predicted"/>
<dbReference type="NCBIfam" id="TIGR04223">
    <property type="entry name" value="quorum_AgrD"/>
    <property type="match status" value="1"/>
</dbReference>
<evidence type="ECO:0000313" key="2">
    <source>
        <dbReference type="Proteomes" id="UP000186112"/>
    </source>
</evidence>
<dbReference type="InterPro" id="IPR009229">
    <property type="entry name" value="AgrD"/>
</dbReference>
<protein>
    <recommendedName>
        <fullName evidence="3">Cyclic lactone autoinducer peptide</fullName>
    </recommendedName>
</protein>
<keyword evidence="2" id="KW-1185">Reference proteome</keyword>
<accession>A0A1U7M435</accession>
<organism evidence="1 2">
    <name type="scientific">Tissierella creatinophila DSM 6911</name>
    <dbReference type="NCBI Taxonomy" id="1123403"/>
    <lineage>
        <taxon>Bacteria</taxon>
        <taxon>Bacillati</taxon>
        <taxon>Bacillota</taxon>
        <taxon>Tissierellia</taxon>
        <taxon>Tissierellales</taxon>
        <taxon>Tissierellaceae</taxon>
        <taxon>Tissierella</taxon>
    </lineage>
</organism>
<reference evidence="1 2" key="1">
    <citation type="submission" date="2016-02" db="EMBL/GenBank/DDBJ databases">
        <title>Genome sequence of Tissierella creatinophila DSM 6911.</title>
        <authorList>
            <person name="Poehlein A."/>
            <person name="Daniel R."/>
        </authorList>
    </citation>
    <scope>NUCLEOTIDE SEQUENCE [LARGE SCALE GENOMIC DNA]</scope>
    <source>
        <strain evidence="1 2">DSM 6911</strain>
    </source>
</reference>